<dbReference type="InterPro" id="IPR007130">
    <property type="entry name" value="DAGAT"/>
</dbReference>
<dbReference type="EC" id="2.3.1.-" evidence="11"/>
<name>A0A8T0GP81_CERPU</name>
<dbReference type="Proteomes" id="UP000822688">
    <property type="component" value="Chromosome 10"/>
</dbReference>
<protein>
    <recommendedName>
        <fullName evidence="11">Acyltransferase</fullName>
        <ecNumber evidence="11">2.3.1.-</ecNumber>
    </recommendedName>
</protein>
<dbReference type="PANTHER" id="PTHR12317">
    <property type="entry name" value="DIACYLGLYCEROL O-ACYLTRANSFERASE"/>
    <property type="match status" value="1"/>
</dbReference>
<dbReference type="Pfam" id="PF03982">
    <property type="entry name" value="DAGAT"/>
    <property type="match status" value="1"/>
</dbReference>
<comment type="subcellular location">
    <subcellularLocation>
        <location evidence="1 11">Endoplasmic reticulum membrane</location>
        <topology evidence="1 11">Multi-pass membrane protein</topology>
    </subcellularLocation>
</comment>
<evidence type="ECO:0000256" key="4">
    <source>
        <dbReference type="ARBA" id="ARBA00022679"/>
    </source>
</evidence>
<comment type="similarity">
    <text evidence="2 11">Belongs to the diacylglycerol acyltransferase family.</text>
</comment>
<dbReference type="GO" id="GO:0019432">
    <property type="term" value="P:triglyceride biosynthetic process"/>
    <property type="evidence" value="ECO:0007669"/>
    <property type="project" value="UniProtKB-ARBA"/>
</dbReference>
<organism evidence="12 13">
    <name type="scientific">Ceratodon purpureus</name>
    <name type="common">Fire moss</name>
    <name type="synonym">Dicranum purpureum</name>
    <dbReference type="NCBI Taxonomy" id="3225"/>
    <lineage>
        <taxon>Eukaryota</taxon>
        <taxon>Viridiplantae</taxon>
        <taxon>Streptophyta</taxon>
        <taxon>Embryophyta</taxon>
        <taxon>Bryophyta</taxon>
        <taxon>Bryophytina</taxon>
        <taxon>Bryopsida</taxon>
        <taxon>Dicranidae</taxon>
        <taxon>Pseudoditrichales</taxon>
        <taxon>Ditrichaceae</taxon>
        <taxon>Ceratodon</taxon>
    </lineage>
</organism>
<evidence type="ECO:0000256" key="8">
    <source>
        <dbReference type="ARBA" id="ARBA00023098"/>
    </source>
</evidence>
<evidence type="ECO:0000256" key="10">
    <source>
        <dbReference type="ARBA" id="ARBA00023315"/>
    </source>
</evidence>
<gene>
    <name evidence="12" type="ORF">KC19_10G057000</name>
</gene>
<accession>A0A8T0GP81</accession>
<proteinExistence type="inferred from homology"/>
<comment type="caution">
    <text evidence="12">The sequence shown here is derived from an EMBL/GenBank/DDBJ whole genome shotgun (WGS) entry which is preliminary data.</text>
</comment>
<evidence type="ECO:0000256" key="11">
    <source>
        <dbReference type="RuleBase" id="RU367023"/>
    </source>
</evidence>
<evidence type="ECO:0000256" key="7">
    <source>
        <dbReference type="ARBA" id="ARBA00022989"/>
    </source>
</evidence>
<dbReference type="AlphaFoldDB" id="A0A8T0GP81"/>
<dbReference type="GO" id="GO:0004144">
    <property type="term" value="F:diacylglycerol O-acyltransferase activity"/>
    <property type="evidence" value="ECO:0007669"/>
    <property type="project" value="UniProtKB-ARBA"/>
</dbReference>
<keyword evidence="13" id="KW-1185">Reference proteome</keyword>
<keyword evidence="9 11" id="KW-0472">Membrane</keyword>
<reference evidence="12" key="1">
    <citation type="submission" date="2020-06" db="EMBL/GenBank/DDBJ databases">
        <title>WGS assembly of Ceratodon purpureus strain R40.</title>
        <authorList>
            <person name="Carey S.B."/>
            <person name="Jenkins J."/>
            <person name="Shu S."/>
            <person name="Lovell J.T."/>
            <person name="Sreedasyam A."/>
            <person name="Maumus F."/>
            <person name="Tiley G.P."/>
            <person name="Fernandez-Pozo N."/>
            <person name="Barry K."/>
            <person name="Chen C."/>
            <person name="Wang M."/>
            <person name="Lipzen A."/>
            <person name="Daum C."/>
            <person name="Saski C.A."/>
            <person name="Payton A.C."/>
            <person name="Mcbreen J.C."/>
            <person name="Conrad R.E."/>
            <person name="Kollar L.M."/>
            <person name="Olsson S."/>
            <person name="Huttunen S."/>
            <person name="Landis J.B."/>
            <person name="Wickett N.J."/>
            <person name="Johnson M.G."/>
            <person name="Rensing S.A."/>
            <person name="Grimwood J."/>
            <person name="Schmutz J."/>
            <person name="Mcdaniel S.F."/>
        </authorList>
    </citation>
    <scope>NUCLEOTIDE SEQUENCE</scope>
    <source>
        <strain evidence="12">R40</strain>
    </source>
</reference>
<feature type="transmembrane region" description="Helical" evidence="11">
    <location>
        <begin position="14"/>
        <end position="38"/>
    </location>
</feature>
<dbReference type="CDD" id="cd07987">
    <property type="entry name" value="LPLAT_MGAT-like"/>
    <property type="match status" value="1"/>
</dbReference>
<keyword evidence="7 11" id="KW-1133">Transmembrane helix</keyword>
<keyword evidence="3" id="KW-0444">Lipid biosynthesis</keyword>
<keyword evidence="10" id="KW-0012">Acyltransferase</keyword>
<sequence>MADDNVKKGWKSDVLTFLAIVLWMGGFHLNFLVAGLCIWNFGKPWALTLLAFWIALIFTPVGYNNGGVGDSVARFICKYAPAYFPIKVVFEDKSAFKLKQSYVIAGEPHSFLPIGIIILTPQCGVLPVSDLRALATSAVFWTPYVRQVWTSLGVAPVSRKYFTELLQRGTSAIIIPGGVQECLYMERGREVVYLKKRYGFVKVAMETGAHIVPTFCFGQSNTYGWWKPKGHWYHQLSRAIGFTPLLFWGRFGTPIPFRSPMTYVIGKPIEVTKNPQATHEEVAAVLEKFIEAVEVLFEKHKAAAGFEDISLHVY</sequence>
<evidence type="ECO:0000256" key="2">
    <source>
        <dbReference type="ARBA" id="ARBA00005420"/>
    </source>
</evidence>
<dbReference type="PANTHER" id="PTHR12317:SF63">
    <property type="entry name" value="DIACYLGLYCEROL O-ACYLTRANSFERASE 2"/>
    <property type="match status" value="1"/>
</dbReference>
<keyword evidence="6 11" id="KW-0256">Endoplasmic reticulum</keyword>
<feature type="transmembrane region" description="Helical" evidence="11">
    <location>
        <begin position="45"/>
        <end position="63"/>
    </location>
</feature>
<evidence type="ECO:0000313" key="12">
    <source>
        <dbReference type="EMBL" id="KAG0558812.1"/>
    </source>
</evidence>
<dbReference type="EMBL" id="CM026431">
    <property type="protein sequence ID" value="KAG0558812.1"/>
    <property type="molecule type" value="Genomic_DNA"/>
</dbReference>
<evidence type="ECO:0000256" key="5">
    <source>
        <dbReference type="ARBA" id="ARBA00022692"/>
    </source>
</evidence>
<evidence type="ECO:0000256" key="9">
    <source>
        <dbReference type="ARBA" id="ARBA00023136"/>
    </source>
</evidence>
<evidence type="ECO:0000256" key="1">
    <source>
        <dbReference type="ARBA" id="ARBA00004477"/>
    </source>
</evidence>
<keyword evidence="4 11" id="KW-0808">Transferase</keyword>
<evidence type="ECO:0000256" key="3">
    <source>
        <dbReference type="ARBA" id="ARBA00022516"/>
    </source>
</evidence>
<evidence type="ECO:0000256" key="6">
    <source>
        <dbReference type="ARBA" id="ARBA00022824"/>
    </source>
</evidence>
<keyword evidence="8" id="KW-0443">Lipid metabolism</keyword>
<dbReference type="GO" id="GO:0005789">
    <property type="term" value="C:endoplasmic reticulum membrane"/>
    <property type="evidence" value="ECO:0007669"/>
    <property type="project" value="UniProtKB-SubCell"/>
</dbReference>
<dbReference type="OrthoDB" id="264532at2759"/>
<keyword evidence="5 11" id="KW-0812">Transmembrane</keyword>
<evidence type="ECO:0000313" key="13">
    <source>
        <dbReference type="Proteomes" id="UP000822688"/>
    </source>
</evidence>